<name>A0AAV2CBV4_9ROSI</name>
<organism evidence="5 6">
    <name type="scientific">Linum trigynum</name>
    <dbReference type="NCBI Taxonomy" id="586398"/>
    <lineage>
        <taxon>Eukaryota</taxon>
        <taxon>Viridiplantae</taxon>
        <taxon>Streptophyta</taxon>
        <taxon>Embryophyta</taxon>
        <taxon>Tracheophyta</taxon>
        <taxon>Spermatophyta</taxon>
        <taxon>Magnoliopsida</taxon>
        <taxon>eudicotyledons</taxon>
        <taxon>Gunneridae</taxon>
        <taxon>Pentapetalae</taxon>
        <taxon>rosids</taxon>
        <taxon>fabids</taxon>
        <taxon>Malpighiales</taxon>
        <taxon>Linaceae</taxon>
        <taxon>Linum</taxon>
    </lineage>
</organism>
<evidence type="ECO:0000256" key="2">
    <source>
        <dbReference type="ARBA" id="ARBA00022737"/>
    </source>
</evidence>
<evidence type="ECO:0000313" key="5">
    <source>
        <dbReference type="EMBL" id="CAL1353240.1"/>
    </source>
</evidence>
<keyword evidence="1 3" id="KW-0732">Signal</keyword>
<protein>
    <recommendedName>
        <fullName evidence="4">Gnk2-homologous domain-containing protein</fullName>
    </recommendedName>
</protein>
<dbReference type="Gene3D" id="3.30.430.20">
    <property type="entry name" value="Gnk2 domain, C-X8-C-X2-C motif"/>
    <property type="match status" value="1"/>
</dbReference>
<sequence length="148" mass="15339">MKKYSVHEFVTLVVVVLLAISTTGGAVAVVDSNRVQETSSSSSGPGPYCNNNHASDDYEAHKAHVLDELANVTPTTQGYSYATTFPDPAARDVVHGEAVCTRGVGVSECVGCLIGAKLSLAQTCAFYLSGVVKLPVCSMSFVPVVAAG</sequence>
<dbReference type="InterPro" id="IPR002902">
    <property type="entry name" value="GNK2"/>
</dbReference>
<keyword evidence="6" id="KW-1185">Reference proteome</keyword>
<dbReference type="CDD" id="cd23509">
    <property type="entry name" value="Gnk2-like"/>
    <property type="match status" value="1"/>
</dbReference>
<dbReference type="InterPro" id="IPR038408">
    <property type="entry name" value="GNK2_sf"/>
</dbReference>
<dbReference type="EMBL" id="OZ034813">
    <property type="protein sequence ID" value="CAL1353240.1"/>
    <property type="molecule type" value="Genomic_DNA"/>
</dbReference>
<evidence type="ECO:0000256" key="3">
    <source>
        <dbReference type="SAM" id="SignalP"/>
    </source>
</evidence>
<proteinExistence type="predicted"/>
<dbReference type="Pfam" id="PF01657">
    <property type="entry name" value="Stress-antifung"/>
    <property type="match status" value="1"/>
</dbReference>
<keyword evidence="2" id="KW-0677">Repeat</keyword>
<gene>
    <name evidence="5" type="ORF">LTRI10_LOCUS1156</name>
</gene>
<dbReference type="Proteomes" id="UP001497516">
    <property type="component" value="Chromosome 1"/>
</dbReference>
<dbReference type="PROSITE" id="PS51473">
    <property type="entry name" value="GNK2"/>
    <property type="match status" value="1"/>
</dbReference>
<evidence type="ECO:0000256" key="1">
    <source>
        <dbReference type="ARBA" id="ARBA00022729"/>
    </source>
</evidence>
<feature type="domain" description="Gnk2-homologous" evidence="4">
    <location>
        <begin position="40"/>
        <end position="146"/>
    </location>
</feature>
<dbReference type="AlphaFoldDB" id="A0AAV2CBV4"/>
<evidence type="ECO:0000313" key="6">
    <source>
        <dbReference type="Proteomes" id="UP001497516"/>
    </source>
</evidence>
<evidence type="ECO:0000259" key="4">
    <source>
        <dbReference type="PROSITE" id="PS51473"/>
    </source>
</evidence>
<feature type="signal peptide" evidence="3">
    <location>
        <begin position="1"/>
        <end position="28"/>
    </location>
</feature>
<reference evidence="5 6" key="1">
    <citation type="submission" date="2024-04" db="EMBL/GenBank/DDBJ databases">
        <authorList>
            <person name="Fracassetti M."/>
        </authorList>
    </citation>
    <scope>NUCLEOTIDE SEQUENCE [LARGE SCALE GENOMIC DNA]</scope>
</reference>
<accession>A0AAV2CBV4</accession>
<feature type="chain" id="PRO_5043830649" description="Gnk2-homologous domain-containing protein" evidence="3">
    <location>
        <begin position="29"/>
        <end position="148"/>
    </location>
</feature>